<dbReference type="InterPro" id="IPR000834">
    <property type="entry name" value="Peptidase_M14"/>
</dbReference>
<keyword evidence="6 12" id="KW-0732">Signal</keyword>
<evidence type="ECO:0000313" key="15">
    <source>
        <dbReference type="Proteomes" id="UP000192578"/>
    </source>
</evidence>
<keyword evidence="8" id="KW-0862">Zinc</keyword>
<dbReference type="GO" id="GO:0006508">
    <property type="term" value="P:proteolysis"/>
    <property type="evidence" value="ECO:0007669"/>
    <property type="project" value="UniProtKB-KW"/>
</dbReference>
<evidence type="ECO:0000256" key="3">
    <source>
        <dbReference type="ARBA" id="ARBA00022645"/>
    </source>
</evidence>
<feature type="domain" description="Peptidase M14" evidence="13">
    <location>
        <begin position="137"/>
        <end position="434"/>
    </location>
</feature>
<gene>
    <name evidence="14" type="ORF">BV898_14678</name>
</gene>
<evidence type="ECO:0000256" key="5">
    <source>
        <dbReference type="ARBA" id="ARBA00022723"/>
    </source>
</evidence>
<keyword evidence="4" id="KW-0645">Protease</keyword>
<feature type="chain" id="PRO_5040743031" evidence="12">
    <location>
        <begin position="18"/>
        <end position="445"/>
    </location>
</feature>
<dbReference type="SUPFAM" id="SSF53187">
    <property type="entry name" value="Zn-dependent exopeptidases"/>
    <property type="match status" value="1"/>
</dbReference>
<comment type="caution">
    <text evidence="14">The sequence shown here is derived from an EMBL/GenBank/DDBJ whole genome shotgun (WGS) entry which is preliminary data.</text>
</comment>
<dbReference type="SUPFAM" id="SSF54897">
    <property type="entry name" value="Protease propeptides/inhibitors"/>
    <property type="match status" value="1"/>
</dbReference>
<dbReference type="Proteomes" id="UP000192578">
    <property type="component" value="Unassembled WGS sequence"/>
</dbReference>
<sequence>MKVLFLLALVVLVVVNGLPVSVNQRKTYHGYKIYRLSLDTQQQLDYLVSMNDALQRNEMTEEVEFLTDTSLLSPDFKTPISVMVSPGQEAAFLKAMKAEAIRNEVALADLEKYLEEERYISPEDQRTVDNSGMTWTAYHRYETIERYVQTLAANYPDLVTLTTLGKSYEGRNLYLLKIGKPRADGAVKPAVWMDSQIHAREWIAAATVTYMVNKMVTGYATDATSRRMLDQIDWYVLPVINVDGYEYTHTNQRLWRKTRRVNPFSQYIGADPNRNYDHKWMVRGADQNPSSEIYAGAYPLSEFENVLVTDAVLQHKSQIKTLLTFHSAAEMWLLPWGYDSSVPDDFEDLRQMGLRATAALKALYGVSYRVGSSTQLLGAAAGATDDWGKSKGMIKYSATVELRDQGYGFTLPPSQIIASGEETFAAINVVAQIVYDEYGPTLPSN</sequence>
<dbReference type="PROSITE" id="PS52035">
    <property type="entry name" value="PEPTIDASE_M14"/>
    <property type="match status" value="1"/>
</dbReference>
<organism evidence="14 15">
    <name type="scientific">Hypsibius exemplaris</name>
    <name type="common">Freshwater tardigrade</name>
    <dbReference type="NCBI Taxonomy" id="2072580"/>
    <lineage>
        <taxon>Eukaryota</taxon>
        <taxon>Metazoa</taxon>
        <taxon>Ecdysozoa</taxon>
        <taxon>Tardigrada</taxon>
        <taxon>Eutardigrada</taxon>
        <taxon>Parachela</taxon>
        <taxon>Hypsibioidea</taxon>
        <taxon>Hypsibiidae</taxon>
        <taxon>Hypsibius</taxon>
    </lineage>
</organism>
<reference evidence="15" key="1">
    <citation type="submission" date="2017-01" db="EMBL/GenBank/DDBJ databases">
        <title>Comparative genomics of anhydrobiosis in the tardigrade Hypsibius dujardini.</title>
        <authorList>
            <person name="Yoshida Y."/>
            <person name="Koutsovoulos G."/>
            <person name="Laetsch D."/>
            <person name="Stevens L."/>
            <person name="Kumar S."/>
            <person name="Horikawa D."/>
            <person name="Ishino K."/>
            <person name="Komine S."/>
            <person name="Tomita M."/>
            <person name="Blaxter M."/>
            <person name="Arakawa K."/>
        </authorList>
    </citation>
    <scope>NUCLEOTIDE SEQUENCE [LARGE SCALE GENOMIC DNA]</scope>
    <source>
        <strain evidence="15">Z151</strain>
    </source>
</reference>
<dbReference type="FunFam" id="3.40.630.10:FF:000001">
    <property type="entry name" value="Carboxypeptidase B"/>
    <property type="match status" value="1"/>
</dbReference>
<evidence type="ECO:0000256" key="9">
    <source>
        <dbReference type="ARBA" id="ARBA00023049"/>
    </source>
</evidence>
<evidence type="ECO:0000256" key="1">
    <source>
        <dbReference type="ARBA" id="ARBA00001947"/>
    </source>
</evidence>
<dbReference type="PRINTS" id="PR00765">
    <property type="entry name" value="CRBOXYPTASEA"/>
</dbReference>
<evidence type="ECO:0000259" key="13">
    <source>
        <dbReference type="PROSITE" id="PS52035"/>
    </source>
</evidence>
<keyword evidence="7" id="KW-0378">Hydrolase</keyword>
<dbReference type="SMART" id="SM00631">
    <property type="entry name" value="Zn_pept"/>
    <property type="match status" value="1"/>
</dbReference>
<keyword evidence="15" id="KW-1185">Reference proteome</keyword>
<dbReference type="InterPro" id="IPR057246">
    <property type="entry name" value="CARBOXYPEPT_ZN_1"/>
</dbReference>
<comment type="cofactor">
    <cofactor evidence="1">
        <name>Zn(2+)</name>
        <dbReference type="ChEBI" id="CHEBI:29105"/>
    </cofactor>
</comment>
<evidence type="ECO:0000256" key="7">
    <source>
        <dbReference type="ARBA" id="ARBA00022801"/>
    </source>
</evidence>
<keyword evidence="9" id="KW-0482">Metalloprotease</keyword>
<comment type="similarity">
    <text evidence="2 11">Belongs to the peptidase M14 family.</text>
</comment>
<dbReference type="Pfam" id="PF02244">
    <property type="entry name" value="Propep_M14"/>
    <property type="match status" value="1"/>
</dbReference>
<dbReference type="CDD" id="cd03860">
    <property type="entry name" value="M14_CP_A-B_like"/>
    <property type="match status" value="1"/>
</dbReference>
<feature type="signal peptide" evidence="12">
    <location>
        <begin position="1"/>
        <end position="17"/>
    </location>
</feature>
<dbReference type="Pfam" id="PF00246">
    <property type="entry name" value="Peptidase_M14"/>
    <property type="match status" value="1"/>
</dbReference>
<keyword evidence="3 14" id="KW-0121">Carboxypeptidase</keyword>
<feature type="active site" description="Proton donor/acceptor" evidence="11">
    <location>
        <position position="401"/>
    </location>
</feature>
<dbReference type="Gene3D" id="3.30.70.340">
    <property type="entry name" value="Metallocarboxypeptidase-like"/>
    <property type="match status" value="1"/>
</dbReference>
<evidence type="ECO:0000256" key="2">
    <source>
        <dbReference type="ARBA" id="ARBA00005988"/>
    </source>
</evidence>
<dbReference type="GO" id="GO:0004181">
    <property type="term" value="F:metallocarboxypeptidase activity"/>
    <property type="evidence" value="ECO:0007669"/>
    <property type="project" value="InterPro"/>
</dbReference>
<dbReference type="PROSITE" id="PS00132">
    <property type="entry name" value="CARBOXYPEPT_ZN_1"/>
    <property type="match status" value="1"/>
</dbReference>
<dbReference type="InterPro" id="IPR036990">
    <property type="entry name" value="M14A-like_propep"/>
</dbReference>
<accession>A0A9X6NCL9</accession>
<dbReference type="PANTHER" id="PTHR11705:SF91">
    <property type="entry name" value="FI01817P-RELATED"/>
    <property type="match status" value="1"/>
</dbReference>
<dbReference type="PANTHER" id="PTHR11705">
    <property type="entry name" value="PROTEASE FAMILY M14 CARBOXYPEPTIDASE A,B"/>
    <property type="match status" value="1"/>
</dbReference>
<keyword evidence="10" id="KW-1015">Disulfide bond</keyword>
<proteinExistence type="inferred from homology"/>
<evidence type="ECO:0000256" key="10">
    <source>
        <dbReference type="ARBA" id="ARBA00023157"/>
    </source>
</evidence>
<dbReference type="OrthoDB" id="3626597at2759"/>
<evidence type="ECO:0000256" key="4">
    <source>
        <dbReference type="ARBA" id="ARBA00022670"/>
    </source>
</evidence>
<evidence type="ECO:0000256" key="8">
    <source>
        <dbReference type="ARBA" id="ARBA00022833"/>
    </source>
</evidence>
<dbReference type="Gene3D" id="3.40.630.10">
    <property type="entry name" value="Zn peptidases"/>
    <property type="match status" value="1"/>
</dbReference>
<evidence type="ECO:0000256" key="6">
    <source>
        <dbReference type="ARBA" id="ARBA00022729"/>
    </source>
</evidence>
<dbReference type="InterPro" id="IPR003146">
    <property type="entry name" value="M14A_act_pep"/>
</dbReference>
<dbReference type="AlphaFoldDB" id="A0A9X6NCL9"/>
<evidence type="ECO:0000256" key="12">
    <source>
        <dbReference type="SAM" id="SignalP"/>
    </source>
</evidence>
<dbReference type="GO" id="GO:0005615">
    <property type="term" value="C:extracellular space"/>
    <property type="evidence" value="ECO:0007669"/>
    <property type="project" value="TreeGrafter"/>
</dbReference>
<dbReference type="EMBL" id="MTYJ01000183">
    <property type="protein sequence ID" value="OWA50153.1"/>
    <property type="molecule type" value="Genomic_DNA"/>
</dbReference>
<protein>
    <submittedName>
        <fullName evidence="14">Carboxypeptidase B</fullName>
    </submittedName>
</protein>
<evidence type="ECO:0000256" key="11">
    <source>
        <dbReference type="PROSITE-ProRule" id="PRU01379"/>
    </source>
</evidence>
<dbReference type="GO" id="GO:0008270">
    <property type="term" value="F:zinc ion binding"/>
    <property type="evidence" value="ECO:0007669"/>
    <property type="project" value="InterPro"/>
</dbReference>
<keyword evidence="5" id="KW-0479">Metal-binding</keyword>
<name>A0A9X6NCL9_HYPEX</name>
<evidence type="ECO:0000313" key="14">
    <source>
        <dbReference type="EMBL" id="OWA50153.1"/>
    </source>
</evidence>